<feature type="transmembrane region" description="Helical" evidence="1">
    <location>
        <begin position="133"/>
        <end position="153"/>
    </location>
</feature>
<dbReference type="InterPro" id="IPR011499">
    <property type="entry name" value="Lipid_A_biosynth_N"/>
</dbReference>
<gene>
    <name evidence="3" type="ORF">PF327_01270</name>
</gene>
<sequence length="215" mass="25661">MSSGWLSYGLFVYVIGFSAQILFSARLLVQWIQSEKVKKVLTPELFWELSLMASFLLFVYGWLRDDFAIMLGQSITYFIYIRNMQLQGSWRKIPYFLQIFLWFFPLFIVLYAYNNNVIDMHRLFKNEDIPLFLLLWGSIGQILFTFRFVYQWIYSERMKISHLPLGFWMLSLTGSFMILSYAIFRKDPVLLLGQLFGFIIYTRNIMIGLKNSNKE</sequence>
<dbReference type="Pfam" id="PF07578">
    <property type="entry name" value="LAB_N"/>
    <property type="match status" value="2"/>
</dbReference>
<protein>
    <submittedName>
        <fullName evidence="3">Lipid-A-disaccharide synthase N-terminal domain-containing protein</fullName>
    </submittedName>
</protein>
<evidence type="ECO:0000313" key="4">
    <source>
        <dbReference type="Proteomes" id="UP001169066"/>
    </source>
</evidence>
<keyword evidence="1" id="KW-1133">Transmembrane helix</keyword>
<keyword evidence="1" id="KW-0812">Transmembrane</keyword>
<comment type="caution">
    <text evidence="3">The sequence shown here is derived from an EMBL/GenBank/DDBJ whole genome shotgun (WGS) entry which is preliminary data.</text>
</comment>
<dbReference type="Gene3D" id="1.20.1280.290">
    <property type="match status" value="1"/>
</dbReference>
<feature type="domain" description="Lipid A biosynthesis N-terminal" evidence="2">
    <location>
        <begin position="15"/>
        <end position="86"/>
    </location>
</feature>
<feature type="domain" description="Lipid A biosynthesis N-terminal" evidence="2">
    <location>
        <begin position="136"/>
        <end position="207"/>
    </location>
</feature>
<feature type="transmembrane region" description="Helical" evidence="1">
    <location>
        <begin position="190"/>
        <end position="209"/>
    </location>
</feature>
<organism evidence="3 4">
    <name type="scientific">Sulfurovum xiamenensis</name>
    <dbReference type="NCBI Taxonomy" id="3019066"/>
    <lineage>
        <taxon>Bacteria</taxon>
        <taxon>Pseudomonadati</taxon>
        <taxon>Campylobacterota</taxon>
        <taxon>Epsilonproteobacteria</taxon>
        <taxon>Campylobacterales</taxon>
        <taxon>Sulfurovaceae</taxon>
        <taxon>Sulfurovum</taxon>
    </lineage>
</organism>
<keyword evidence="4" id="KW-1185">Reference proteome</keyword>
<dbReference type="Proteomes" id="UP001169066">
    <property type="component" value="Unassembled WGS sequence"/>
</dbReference>
<name>A0ABT7QP21_9BACT</name>
<keyword evidence="1" id="KW-0472">Membrane</keyword>
<dbReference type="EMBL" id="JAQIBC010000001">
    <property type="protein sequence ID" value="MDM5262818.1"/>
    <property type="molecule type" value="Genomic_DNA"/>
</dbReference>
<feature type="transmembrane region" description="Helical" evidence="1">
    <location>
        <begin position="165"/>
        <end position="184"/>
    </location>
</feature>
<reference evidence="3" key="1">
    <citation type="submission" date="2023-01" db="EMBL/GenBank/DDBJ databases">
        <title>Sulfurovum sp. XTW-4 genome assembly.</title>
        <authorList>
            <person name="Wang J."/>
        </authorList>
    </citation>
    <scope>NUCLEOTIDE SEQUENCE</scope>
    <source>
        <strain evidence="3">XTW-4</strain>
    </source>
</reference>
<feature type="transmembrane region" description="Helical" evidence="1">
    <location>
        <begin position="41"/>
        <end position="61"/>
    </location>
</feature>
<feature type="transmembrane region" description="Helical" evidence="1">
    <location>
        <begin position="95"/>
        <end position="113"/>
    </location>
</feature>
<feature type="transmembrane region" description="Helical" evidence="1">
    <location>
        <begin position="67"/>
        <end position="83"/>
    </location>
</feature>
<accession>A0ABT7QP21</accession>
<evidence type="ECO:0000313" key="3">
    <source>
        <dbReference type="EMBL" id="MDM5262818.1"/>
    </source>
</evidence>
<evidence type="ECO:0000256" key="1">
    <source>
        <dbReference type="SAM" id="Phobius"/>
    </source>
</evidence>
<dbReference type="RefSeq" id="WP_008243994.1">
    <property type="nucleotide sequence ID" value="NZ_JAQIBC010000001.1"/>
</dbReference>
<proteinExistence type="predicted"/>
<evidence type="ECO:0000259" key="2">
    <source>
        <dbReference type="SMART" id="SM01259"/>
    </source>
</evidence>
<dbReference type="SMART" id="SM01259">
    <property type="entry name" value="LAB_N"/>
    <property type="match status" value="2"/>
</dbReference>
<feature type="transmembrane region" description="Helical" evidence="1">
    <location>
        <begin position="6"/>
        <end position="29"/>
    </location>
</feature>